<reference evidence="5 6" key="1">
    <citation type="journal article" date="2018" name="J. Allergy Clin. Immunol.">
        <title>High-quality assembly of Dermatophagoides pteronyssinus genome and transcriptome reveals a wide range of novel allergens.</title>
        <authorList>
            <person name="Liu X.Y."/>
            <person name="Yang K.Y."/>
            <person name="Wang M.Q."/>
            <person name="Kwok J.S."/>
            <person name="Zeng X."/>
            <person name="Yang Z."/>
            <person name="Xiao X.J."/>
            <person name="Lau C.P."/>
            <person name="Li Y."/>
            <person name="Huang Z.M."/>
            <person name="Ba J.G."/>
            <person name="Yim A.K."/>
            <person name="Ouyang C.Y."/>
            <person name="Ngai S.M."/>
            <person name="Chan T.F."/>
            <person name="Leung E.L."/>
            <person name="Liu L."/>
            <person name="Liu Z.G."/>
            <person name="Tsui S.K."/>
        </authorList>
    </citation>
    <scope>NUCLEOTIDE SEQUENCE [LARGE SCALE GENOMIC DNA]</scope>
    <source>
        <strain evidence="5">Derp</strain>
    </source>
</reference>
<gene>
    <name evidence="5" type="ORF">DERP_001005</name>
</gene>
<feature type="domain" description="ALMS motif" evidence="4">
    <location>
        <begin position="302"/>
        <end position="432"/>
    </location>
</feature>
<comment type="subcellular location">
    <subcellularLocation>
        <location evidence="1">Cytoplasm</location>
        <location evidence="1">Cytoskeleton</location>
        <location evidence="1">Microtubule organizing center</location>
        <location evidence="1">Centrosome</location>
    </subcellularLocation>
</comment>
<evidence type="ECO:0000256" key="2">
    <source>
        <dbReference type="ARBA" id="ARBA00022490"/>
    </source>
</evidence>
<accession>A0ABQ8JD87</accession>
<name>A0ABQ8JD87_DERPT</name>
<dbReference type="InterPro" id="IPR029299">
    <property type="entry name" value="ALMS_motif"/>
</dbReference>
<dbReference type="Pfam" id="PF15309">
    <property type="entry name" value="ALMS_motif"/>
    <property type="match status" value="1"/>
</dbReference>
<evidence type="ECO:0000313" key="5">
    <source>
        <dbReference type="EMBL" id="KAH9420578.1"/>
    </source>
</evidence>
<evidence type="ECO:0000256" key="3">
    <source>
        <dbReference type="ARBA" id="ARBA00023212"/>
    </source>
</evidence>
<evidence type="ECO:0000313" key="6">
    <source>
        <dbReference type="Proteomes" id="UP000887458"/>
    </source>
</evidence>
<dbReference type="EMBL" id="NJHN03000047">
    <property type="protein sequence ID" value="KAH9420578.1"/>
    <property type="molecule type" value="Genomic_DNA"/>
</dbReference>
<organism evidence="5 6">
    <name type="scientific">Dermatophagoides pteronyssinus</name>
    <name type="common">European house dust mite</name>
    <dbReference type="NCBI Taxonomy" id="6956"/>
    <lineage>
        <taxon>Eukaryota</taxon>
        <taxon>Metazoa</taxon>
        <taxon>Ecdysozoa</taxon>
        <taxon>Arthropoda</taxon>
        <taxon>Chelicerata</taxon>
        <taxon>Arachnida</taxon>
        <taxon>Acari</taxon>
        <taxon>Acariformes</taxon>
        <taxon>Sarcoptiformes</taxon>
        <taxon>Astigmata</taxon>
        <taxon>Psoroptidia</taxon>
        <taxon>Analgoidea</taxon>
        <taxon>Pyroglyphidae</taxon>
        <taxon>Dermatophagoidinae</taxon>
        <taxon>Dermatophagoides</taxon>
    </lineage>
</organism>
<keyword evidence="2" id="KW-0963">Cytoplasm</keyword>
<keyword evidence="6" id="KW-1185">Reference proteome</keyword>
<keyword evidence="3" id="KW-0206">Cytoskeleton</keyword>
<dbReference type="Proteomes" id="UP000887458">
    <property type="component" value="Unassembled WGS sequence"/>
</dbReference>
<protein>
    <recommendedName>
        <fullName evidence="4">ALMS motif domain-containing protein</fullName>
    </recommendedName>
</protein>
<comment type="caution">
    <text evidence="5">The sequence shown here is derived from an EMBL/GenBank/DDBJ whole genome shotgun (WGS) entry which is preliminary data.</text>
</comment>
<evidence type="ECO:0000259" key="4">
    <source>
        <dbReference type="Pfam" id="PF15309"/>
    </source>
</evidence>
<reference evidence="5 6" key="2">
    <citation type="journal article" date="2022" name="Mol. Biol. Evol.">
        <title>Comparative Genomics Reveals Insights into the Divergent Evolution of Astigmatic Mites and Household Pest Adaptations.</title>
        <authorList>
            <person name="Xiong Q."/>
            <person name="Wan A.T."/>
            <person name="Liu X."/>
            <person name="Fung C.S."/>
            <person name="Xiao X."/>
            <person name="Malainual N."/>
            <person name="Hou J."/>
            <person name="Wang L."/>
            <person name="Wang M."/>
            <person name="Yang K.Y."/>
            <person name="Cui Y."/>
            <person name="Leung E.L."/>
            <person name="Nong W."/>
            <person name="Shin S.K."/>
            <person name="Au S.W."/>
            <person name="Jeong K.Y."/>
            <person name="Chew F.T."/>
            <person name="Hui J.H."/>
            <person name="Leung T.F."/>
            <person name="Tungtrongchitr A."/>
            <person name="Zhong N."/>
            <person name="Liu Z."/>
            <person name="Tsui S.K."/>
        </authorList>
    </citation>
    <scope>NUCLEOTIDE SEQUENCE [LARGE SCALE GENOMIC DNA]</scope>
    <source>
        <strain evidence="5">Derp</strain>
    </source>
</reference>
<proteinExistence type="predicted"/>
<sequence>MVSTKHQLINNNNCIDSNDCLSNRVQNLLEKTLICQKFKPSICNQDVFIQQKQQQQNIVSSTNKSGIPQESNVILNNYNTEISESITNLDQFDDLTEYYPIQKFHRNTITIRENESSMIDNSHLSDIILFHKNFLNSQINHLKRLNYDLIRIEKYLQSKSDANNYSLRNCHCHHGNNVDRILNAQQKIHSFTSYEQQKQQQQCYDNLDTTKLFSKHERQTKILQTSISMIQKINRQINKQNMANDNDYDDDMTNKSVQTSFVFVEKTVKHDDNFECPNLNRSLSWFLYFVDDENYRIYDTQSFNLSEIFEQKQHRFIHRSLMRSLRIKDNGRLRIETAQQRKDEIVQVFLLTKSHNTNDECLKQKSSTSRPLPPINRRVFTHQQMRKQTEKLYRKLPESKNCRKNEQRFNEDDAKKRRMMAQIFKQKLKDNAVRGRLNWPITSQAISA</sequence>
<evidence type="ECO:0000256" key="1">
    <source>
        <dbReference type="ARBA" id="ARBA00004300"/>
    </source>
</evidence>